<dbReference type="AlphaFoldDB" id="A0AAV4DER5"/>
<sequence>MVSGQLKHGVSIDFLKKGGGCSGKTEGPLGRQGTLGRTRIRSLVVGCSTLKLTTFGDIVYQTCLVTFGLKQHKIRTSERKSRGQGDMKMLRKQTDKKSEGANECSTCRGADRCELPWGSVTKAQCDETGACATGKHFPVRCPLQEARLVSS</sequence>
<dbReference type="Proteomes" id="UP000735302">
    <property type="component" value="Unassembled WGS sequence"/>
</dbReference>
<evidence type="ECO:0000256" key="1">
    <source>
        <dbReference type="SAM" id="MobiDB-lite"/>
    </source>
</evidence>
<accession>A0AAV4DER5</accession>
<comment type="caution">
    <text evidence="2">The sequence shown here is derived from an EMBL/GenBank/DDBJ whole genome shotgun (WGS) entry which is preliminary data.</text>
</comment>
<keyword evidence="3" id="KW-1185">Reference proteome</keyword>
<evidence type="ECO:0000313" key="3">
    <source>
        <dbReference type="Proteomes" id="UP000735302"/>
    </source>
</evidence>
<organism evidence="2 3">
    <name type="scientific">Plakobranchus ocellatus</name>
    <dbReference type="NCBI Taxonomy" id="259542"/>
    <lineage>
        <taxon>Eukaryota</taxon>
        <taxon>Metazoa</taxon>
        <taxon>Spiralia</taxon>
        <taxon>Lophotrochozoa</taxon>
        <taxon>Mollusca</taxon>
        <taxon>Gastropoda</taxon>
        <taxon>Heterobranchia</taxon>
        <taxon>Euthyneura</taxon>
        <taxon>Panpulmonata</taxon>
        <taxon>Sacoglossa</taxon>
        <taxon>Placobranchoidea</taxon>
        <taxon>Plakobranchidae</taxon>
        <taxon>Plakobranchus</taxon>
    </lineage>
</organism>
<name>A0AAV4DER5_9GAST</name>
<feature type="region of interest" description="Disordered" evidence="1">
    <location>
        <begin position="75"/>
        <end position="106"/>
    </location>
</feature>
<protein>
    <submittedName>
        <fullName evidence="2">Uncharacterized protein</fullName>
    </submittedName>
</protein>
<reference evidence="2 3" key="1">
    <citation type="journal article" date="2021" name="Elife">
        <title>Chloroplast acquisition without the gene transfer in kleptoplastic sea slugs, Plakobranchus ocellatus.</title>
        <authorList>
            <person name="Maeda T."/>
            <person name="Takahashi S."/>
            <person name="Yoshida T."/>
            <person name="Shimamura S."/>
            <person name="Takaki Y."/>
            <person name="Nagai Y."/>
            <person name="Toyoda A."/>
            <person name="Suzuki Y."/>
            <person name="Arimoto A."/>
            <person name="Ishii H."/>
            <person name="Satoh N."/>
            <person name="Nishiyama T."/>
            <person name="Hasebe M."/>
            <person name="Maruyama T."/>
            <person name="Minagawa J."/>
            <person name="Obokata J."/>
            <person name="Shigenobu S."/>
        </authorList>
    </citation>
    <scope>NUCLEOTIDE SEQUENCE [LARGE SCALE GENOMIC DNA]</scope>
</reference>
<proteinExistence type="predicted"/>
<dbReference type="EMBL" id="BLXT01007816">
    <property type="protein sequence ID" value="GFO42699.1"/>
    <property type="molecule type" value="Genomic_DNA"/>
</dbReference>
<evidence type="ECO:0000313" key="2">
    <source>
        <dbReference type="EMBL" id="GFO42699.1"/>
    </source>
</evidence>
<feature type="compositionally biased region" description="Basic and acidic residues" evidence="1">
    <location>
        <begin position="75"/>
        <end position="100"/>
    </location>
</feature>
<gene>
    <name evidence="2" type="ORF">PoB_006920400</name>
</gene>